<dbReference type="AlphaFoldDB" id="A0AAJ0FDU4"/>
<evidence type="ECO:0000256" key="2">
    <source>
        <dbReference type="PIRSR" id="PIRSR000137-1"/>
    </source>
</evidence>
<dbReference type="InterPro" id="IPR036188">
    <property type="entry name" value="FAD/NAD-bd_sf"/>
</dbReference>
<dbReference type="GO" id="GO:0016614">
    <property type="term" value="F:oxidoreductase activity, acting on CH-OH group of donors"/>
    <property type="evidence" value="ECO:0007669"/>
    <property type="project" value="InterPro"/>
</dbReference>
<comment type="caution">
    <text evidence="5">The sequence shown here is derived from an EMBL/GenBank/DDBJ whole genome shotgun (WGS) entry which is preliminary data.</text>
</comment>
<dbReference type="SUPFAM" id="SSF54373">
    <property type="entry name" value="FAD-linked reductases, C-terminal domain"/>
    <property type="match status" value="1"/>
</dbReference>
<dbReference type="PIRSF" id="PIRSF000137">
    <property type="entry name" value="Alcohol_oxidase"/>
    <property type="match status" value="1"/>
</dbReference>
<dbReference type="GeneID" id="85315687"/>
<dbReference type="InterPro" id="IPR000172">
    <property type="entry name" value="GMC_OxRdtase_N"/>
</dbReference>
<dbReference type="Pfam" id="PF05199">
    <property type="entry name" value="GMC_oxred_C"/>
    <property type="match status" value="1"/>
</dbReference>
<evidence type="ECO:0000259" key="4">
    <source>
        <dbReference type="PROSITE" id="PS00624"/>
    </source>
</evidence>
<keyword evidence="3" id="KW-0285">Flavoprotein</keyword>
<protein>
    <recommendedName>
        <fullName evidence="4">Glucose-methanol-choline oxidoreductase N-terminal domain-containing protein</fullName>
    </recommendedName>
</protein>
<dbReference type="Proteomes" id="UP001244011">
    <property type="component" value="Unassembled WGS sequence"/>
</dbReference>
<organism evidence="5 6">
    <name type="scientific">Phialemonium atrogriseum</name>
    <dbReference type="NCBI Taxonomy" id="1093897"/>
    <lineage>
        <taxon>Eukaryota</taxon>
        <taxon>Fungi</taxon>
        <taxon>Dikarya</taxon>
        <taxon>Ascomycota</taxon>
        <taxon>Pezizomycotina</taxon>
        <taxon>Sordariomycetes</taxon>
        <taxon>Sordariomycetidae</taxon>
        <taxon>Cephalothecales</taxon>
        <taxon>Cephalothecaceae</taxon>
        <taxon>Phialemonium</taxon>
    </lineage>
</organism>
<feature type="domain" description="Glucose-methanol-choline oxidoreductase N-terminal" evidence="4">
    <location>
        <begin position="304"/>
        <end position="318"/>
    </location>
</feature>
<dbReference type="InterPro" id="IPR012132">
    <property type="entry name" value="GMC_OxRdtase"/>
</dbReference>
<feature type="binding site" evidence="3">
    <location>
        <position position="262"/>
    </location>
    <ligand>
        <name>FAD</name>
        <dbReference type="ChEBI" id="CHEBI:57692"/>
    </ligand>
</feature>
<reference evidence="5" key="1">
    <citation type="submission" date="2023-06" db="EMBL/GenBank/DDBJ databases">
        <title>Genome-scale phylogeny and comparative genomics of the fungal order Sordariales.</title>
        <authorList>
            <consortium name="Lawrence Berkeley National Laboratory"/>
            <person name="Hensen N."/>
            <person name="Bonometti L."/>
            <person name="Westerberg I."/>
            <person name="Brannstrom I.O."/>
            <person name="Guillou S."/>
            <person name="Cros-Aarteil S."/>
            <person name="Calhoun S."/>
            <person name="Haridas S."/>
            <person name="Kuo A."/>
            <person name="Mondo S."/>
            <person name="Pangilinan J."/>
            <person name="Riley R."/>
            <person name="Labutti K."/>
            <person name="Andreopoulos B."/>
            <person name="Lipzen A."/>
            <person name="Chen C."/>
            <person name="Yanf M."/>
            <person name="Daum C."/>
            <person name="Ng V."/>
            <person name="Clum A."/>
            <person name="Steindorff A."/>
            <person name="Ohm R."/>
            <person name="Martin F."/>
            <person name="Silar P."/>
            <person name="Natvig D."/>
            <person name="Lalanne C."/>
            <person name="Gautier V."/>
            <person name="Ament-Velasquez S.L."/>
            <person name="Kruys A."/>
            <person name="Hutchinson M.I."/>
            <person name="Powell A.J."/>
            <person name="Barry K."/>
            <person name="Miller A.N."/>
            <person name="Grigoriev I.V."/>
            <person name="Debuchy R."/>
            <person name="Gladieux P."/>
            <person name="Thoren M.H."/>
            <person name="Johannesson H."/>
        </authorList>
    </citation>
    <scope>NUCLEOTIDE SEQUENCE</scope>
    <source>
        <strain evidence="5">8032-3</strain>
    </source>
</reference>
<evidence type="ECO:0000256" key="3">
    <source>
        <dbReference type="PIRSR" id="PIRSR000137-2"/>
    </source>
</evidence>
<dbReference type="RefSeq" id="XP_060281149.1">
    <property type="nucleotide sequence ID" value="XM_060432500.1"/>
</dbReference>
<dbReference type="PANTHER" id="PTHR11552">
    <property type="entry name" value="GLUCOSE-METHANOL-CHOLINE GMC OXIDOREDUCTASE"/>
    <property type="match status" value="1"/>
</dbReference>
<comment type="similarity">
    <text evidence="1">Belongs to the GMC oxidoreductase family.</text>
</comment>
<dbReference type="PROSITE" id="PS00624">
    <property type="entry name" value="GMC_OXRED_2"/>
    <property type="match status" value="1"/>
</dbReference>
<gene>
    <name evidence="5" type="ORF">QBC33DRAFT_612669</name>
</gene>
<dbReference type="Pfam" id="PF00732">
    <property type="entry name" value="GMC_oxred_N"/>
    <property type="match status" value="1"/>
</dbReference>
<dbReference type="GO" id="GO:0050660">
    <property type="term" value="F:flavin adenine dinucleotide binding"/>
    <property type="evidence" value="ECO:0007669"/>
    <property type="project" value="InterPro"/>
</dbReference>
<dbReference type="Gene3D" id="3.30.560.10">
    <property type="entry name" value="Glucose Oxidase, domain 3"/>
    <property type="match status" value="1"/>
</dbReference>
<accession>A0AAJ0FDU4</accession>
<dbReference type="EMBL" id="MU839017">
    <property type="protein sequence ID" value="KAK1764936.1"/>
    <property type="molecule type" value="Genomic_DNA"/>
</dbReference>
<evidence type="ECO:0000256" key="1">
    <source>
        <dbReference type="ARBA" id="ARBA00010790"/>
    </source>
</evidence>
<feature type="active site" description="Proton donor" evidence="2">
    <location>
        <position position="559"/>
    </location>
</feature>
<name>A0AAJ0FDU4_9PEZI</name>
<dbReference type="SUPFAM" id="SSF51905">
    <property type="entry name" value="FAD/NAD(P)-binding domain"/>
    <property type="match status" value="1"/>
</dbReference>
<dbReference type="GO" id="GO:0044550">
    <property type="term" value="P:secondary metabolite biosynthetic process"/>
    <property type="evidence" value="ECO:0007669"/>
    <property type="project" value="TreeGrafter"/>
</dbReference>
<dbReference type="PANTHER" id="PTHR11552:SF115">
    <property type="entry name" value="DEHYDROGENASE XPTC-RELATED"/>
    <property type="match status" value="1"/>
</dbReference>
<evidence type="ECO:0000313" key="6">
    <source>
        <dbReference type="Proteomes" id="UP001244011"/>
    </source>
</evidence>
<dbReference type="Gene3D" id="3.50.50.60">
    <property type="entry name" value="FAD/NAD(P)-binding domain"/>
    <property type="match status" value="1"/>
</dbReference>
<feature type="active site" description="Proton acceptor" evidence="2">
    <location>
        <position position="602"/>
    </location>
</feature>
<dbReference type="InterPro" id="IPR007867">
    <property type="entry name" value="GMC_OxRtase_C"/>
</dbReference>
<proteinExistence type="inferred from homology"/>
<comment type="cofactor">
    <cofactor evidence="3">
        <name>FAD</name>
        <dbReference type="ChEBI" id="CHEBI:57692"/>
    </cofactor>
</comment>
<keyword evidence="6" id="KW-1185">Reference proteome</keyword>
<keyword evidence="3" id="KW-0274">FAD</keyword>
<sequence length="629" mass="67312">MHLPSLLGSVALATDKVKRQATELRDSYDFIVAGGGTAGLTVANRLSEAFPDKTVLVVEYGYIEDAPGAFEPPGTGAGPKRWQYSTQPIPEFNNRTASLATGQAVGGSSTINGQFFDRGASRDYDAWKAVASPEFDNHTDKWDWEGILPFFKKSVNFTEPTESDVENYGYTWDVEAAFGGSGQIQSSYPPFQWPIQKLAWQAWVEAGLEPIKECAGGSKVGICWVPTSQDPVTAERSHAGIGHYQNVIESRDNYDLIVKHKVIRVVYDEDDTEFKGPPKVEIKSLEDGSTILATAKAEVIISAGAIHTPQILQRSGIGPASLLDEAGIKVVADLAGVGYNFHDHGGGAGASVSLNKTITPNPGTLSGNKTFSQEALDEYKLRPAQGPYTQAMGNSAVYVSLPLITDQYKDIVDAINKQLSDGTFKSYLPEGAAEPVIEGYKAQLEILAKELSDPESPVMESPFSGGPSGGGFLLKPLSRGTVLLNVSNPEGEPIIDYRSCSNPVDWDILASFVGYFRKYASTPTMQSLGAVEVSPGPAVTAQSDIIKSLRSVVTASFQHPCCTAAMMPREKGGVVGPDVRVHGVGGLSVVDTSIFPLIPGTHTSATAYAIGEKAADIIIRRWKDDVSAE</sequence>
<evidence type="ECO:0000313" key="5">
    <source>
        <dbReference type="EMBL" id="KAK1764936.1"/>
    </source>
</evidence>